<dbReference type="Gene3D" id="3.90.550.10">
    <property type="entry name" value="Spore Coat Polysaccharide Biosynthesis Protein SpsA, Chain A"/>
    <property type="match status" value="1"/>
</dbReference>
<evidence type="ECO:0008006" key="7">
    <source>
        <dbReference type="Google" id="ProtNLM"/>
    </source>
</evidence>
<dbReference type="EMBL" id="AGNL01016168">
    <property type="protein sequence ID" value="EJK65217.1"/>
    <property type="molecule type" value="Genomic_DNA"/>
</dbReference>
<keyword evidence="3" id="KW-0808">Transferase</keyword>
<dbReference type="Pfam" id="PF01501">
    <property type="entry name" value="Glyco_transf_8"/>
    <property type="match status" value="1"/>
</dbReference>
<evidence type="ECO:0000313" key="6">
    <source>
        <dbReference type="Proteomes" id="UP000266841"/>
    </source>
</evidence>
<evidence type="ECO:0000256" key="4">
    <source>
        <dbReference type="ARBA" id="ARBA00022723"/>
    </source>
</evidence>
<protein>
    <recommendedName>
        <fullName evidence="7">Hexosyltransferase</fullName>
    </recommendedName>
</protein>
<gene>
    <name evidence="5" type="ORF">THAOC_13949</name>
</gene>
<dbReference type="InterPro" id="IPR029044">
    <property type="entry name" value="Nucleotide-diphossugar_trans"/>
</dbReference>
<comment type="similarity">
    <text evidence="1">Belongs to the glycosyltransferase 8 family.</text>
</comment>
<dbReference type="OrthoDB" id="204579at2759"/>
<proteinExistence type="inferred from homology"/>
<name>K0T4G4_THAOC</name>
<dbReference type="PANTHER" id="PTHR13778:SF47">
    <property type="entry name" value="LIPOPOLYSACCHARIDE 1,3-GALACTOSYLTRANSFERASE"/>
    <property type="match status" value="1"/>
</dbReference>
<evidence type="ECO:0000256" key="3">
    <source>
        <dbReference type="ARBA" id="ARBA00022679"/>
    </source>
</evidence>
<dbReference type="InterPro" id="IPR002495">
    <property type="entry name" value="Glyco_trans_8"/>
</dbReference>
<dbReference type="GO" id="GO:0005794">
    <property type="term" value="C:Golgi apparatus"/>
    <property type="evidence" value="ECO:0007669"/>
    <property type="project" value="TreeGrafter"/>
</dbReference>
<keyword evidence="2" id="KW-0328">Glycosyltransferase</keyword>
<dbReference type="AlphaFoldDB" id="K0T4G4"/>
<keyword evidence="4" id="KW-0479">Metal-binding</keyword>
<sequence length="102" mass="11922">MVVDLDRWRARNVTAKVEEWAALNAKTKMYSYGSQPPLQLAIGDDFERMDTNWNVLSFGFQENVKFPHCACLLHWNGARKYWLDDGFNKDLFLPTTSVYDQD</sequence>
<accession>K0T4G4</accession>
<evidence type="ECO:0000256" key="2">
    <source>
        <dbReference type="ARBA" id="ARBA00022676"/>
    </source>
</evidence>
<evidence type="ECO:0000313" key="5">
    <source>
        <dbReference type="EMBL" id="EJK65217.1"/>
    </source>
</evidence>
<comment type="caution">
    <text evidence="5">The sequence shown here is derived from an EMBL/GenBank/DDBJ whole genome shotgun (WGS) entry which is preliminary data.</text>
</comment>
<dbReference type="InterPro" id="IPR050748">
    <property type="entry name" value="Glycosyltrans_8_dom-fam"/>
</dbReference>
<reference evidence="5 6" key="1">
    <citation type="journal article" date="2012" name="Genome Biol.">
        <title>Genome and low-iron response of an oceanic diatom adapted to chronic iron limitation.</title>
        <authorList>
            <person name="Lommer M."/>
            <person name="Specht M."/>
            <person name="Roy A.S."/>
            <person name="Kraemer L."/>
            <person name="Andreson R."/>
            <person name="Gutowska M.A."/>
            <person name="Wolf J."/>
            <person name="Bergner S.V."/>
            <person name="Schilhabel M.B."/>
            <person name="Klostermeier U.C."/>
            <person name="Beiko R.G."/>
            <person name="Rosenstiel P."/>
            <person name="Hippler M."/>
            <person name="Laroche J."/>
        </authorList>
    </citation>
    <scope>NUCLEOTIDE SEQUENCE [LARGE SCALE GENOMIC DNA]</scope>
    <source>
        <strain evidence="5 6">CCMP1005</strain>
    </source>
</reference>
<organism evidence="5 6">
    <name type="scientific">Thalassiosira oceanica</name>
    <name type="common">Marine diatom</name>
    <dbReference type="NCBI Taxonomy" id="159749"/>
    <lineage>
        <taxon>Eukaryota</taxon>
        <taxon>Sar</taxon>
        <taxon>Stramenopiles</taxon>
        <taxon>Ochrophyta</taxon>
        <taxon>Bacillariophyta</taxon>
        <taxon>Coscinodiscophyceae</taxon>
        <taxon>Thalassiosirophycidae</taxon>
        <taxon>Thalassiosirales</taxon>
        <taxon>Thalassiosiraceae</taxon>
        <taxon>Thalassiosira</taxon>
    </lineage>
</organism>
<dbReference type="GO" id="GO:0046872">
    <property type="term" value="F:metal ion binding"/>
    <property type="evidence" value="ECO:0007669"/>
    <property type="project" value="UniProtKB-KW"/>
</dbReference>
<keyword evidence="6" id="KW-1185">Reference proteome</keyword>
<evidence type="ECO:0000256" key="1">
    <source>
        <dbReference type="ARBA" id="ARBA00006351"/>
    </source>
</evidence>
<dbReference type="GO" id="GO:0016757">
    <property type="term" value="F:glycosyltransferase activity"/>
    <property type="evidence" value="ECO:0007669"/>
    <property type="project" value="UniProtKB-KW"/>
</dbReference>
<dbReference type="Proteomes" id="UP000266841">
    <property type="component" value="Unassembled WGS sequence"/>
</dbReference>
<dbReference type="PANTHER" id="PTHR13778">
    <property type="entry name" value="GLYCOSYLTRANSFERASE 8 DOMAIN-CONTAINING PROTEIN"/>
    <property type="match status" value="1"/>
</dbReference>
<dbReference type="SUPFAM" id="SSF53448">
    <property type="entry name" value="Nucleotide-diphospho-sugar transferases"/>
    <property type="match status" value="1"/>
</dbReference>